<sequence>MSRIPGIRRAAVVLTAVTALTAPIALTGTAAGAEPPTADDAAGGYSFNGAGTLVSGVHRESLVVGDFLFWRVNVQAGQKLSVKGSVDIPTDFPHKQGPRFVVNLYNPLREAIPNTAAPPNQLAPGTPHLEVSSGAWTVGDGKKYENFDGTKGSFKEFKDDHYALRGPYYIQVSISGAQGPQRGVVVPITLEVSVEGVPVRHPDEPIDPDAATRTRTPAGAQSRPVADSPTHGAARTGDGDTSSTASDWGIPVGGTLAAFLVATAAGYALRRRSAAPAPVPVSPWSAHTRPPAPPQHPPARPPGSPPPAD</sequence>
<proteinExistence type="predicted"/>
<accession>A0A401YDH3</accession>
<feature type="chain" id="PRO_5019137165" evidence="2">
    <location>
        <begin position="34"/>
        <end position="309"/>
    </location>
</feature>
<comment type="caution">
    <text evidence="3">The sequence shown here is derived from an EMBL/GenBank/DDBJ whole genome shotgun (WGS) entry which is preliminary data.</text>
</comment>
<evidence type="ECO:0000256" key="1">
    <source>
        <dbReference type="SAM" id="MobiDB-lite"/>
    </source>
</evidence>
<name>A0A401YDH3_9ACTN</name>
<reference evidence="3 4" key="1">
    <citation type="submission" date="2018-12" db="EMBL/GenBank/DDBJ databases">
        <title>Draft genome sequence of Embleya hyalina NBRC 13850T.</title>
        <authorList>
            <person name="Komaki H."/>
            <person name="Hosoyama A."/>
            <person name="Kimura A."/>
            <person name="Ichikawa N."/>
            <person name="Tamura T."/>
        </authorList>
    </citation>
    <scope>NUCLEOTIDE SEQUENCE [LARGE SCALE GENOMIC DNA]</scope>
    <source>
        <strain evidence="3 4">NBRC 13850</strain>
    </source>
</reference>
<dbReference type="RefSeq" id="WP_160161265.1">
    <property type="nucleotide sequence ID" value="NZ_BIFH01000013.1"/>
</dbReference>
<feature type="region of interest" description="Disordered" evidence="1">
    <location>
        <begin position="198"/>
        <end position="246"/>
    </location>
</feature>
<keyword evidence="2" id="KW-0732">Signal</keyword>
<dbReference type="OrthoDB" id="4318225at2"/>
<organism evidence="3 4">
    <name type="scientific">Embleya hyalina</name>
    <dbReference type="NCBI Taxonomy" id="516124"/>
    <lineage>
        <taxon>Bacteria</taxon>
        <taxon>Bacillati</taxon>
        <taxon>Actinomycetota</taxon>
        <taxon>Actinomycetes</taxon>
        <taxon>Kitasatosporales</taxon>
        <taxon>Streptomycetaceae</taxon>
        <taxon>Embleya</taxon>
    </lineage>
</organism>
<keyword evidence="4" id="KW-1185">Reference proteome</keyword>
<evidence type="ECO:0000313" key="3">
    <source>
        <dbReference type="EMBL" id="GCD92640.1"/>
    </source>
</evidence>
<dbReference type="EMBL" id="BIFH01000013">
    <property type="protein sequence ID" value="GCD92640.1"/>
    <property type="molecule type" value="Genomic_DNA"/>
</dbReference>
<gene>
    <name evidence="3" type="ORF">EHYA_00279</name>
</gene>
<protein>
    <submittedName>
        <fullName evidence="3">Uncharacterized protein</fullName>
    </submittedName>
</protein>
<evidence type="ECO:0000313" key="4">
    <source>
        <dbReference type="Proteomes" id="UP000286931"/>
    </source>
</evidence>
<dbReference type="AlphaFoldDB" id="A0A401YDH3"/>
<evidence type="ECO:0000256" key="2">
    <source>
        <dbReference type="SAM" id="SignalP"/>
    </source>
</evidence>
<feature type="signal peptide" evidence="2">
    <location>
        <begin position="1"/>
        <end position="33"/>
    </location>
</feature>
<dbReference type="Proteomes" id="UP000286931">
    <property type="component" value="Unassembled WGS sequence"/>
</dbReference>
<feature type="compositionally biased region" description="Pro residues" evidence="1">
    <location>
        <begin position="290"/>
        <end position="309"/>
    </location>
</feature>
<feature type="region of interest" description="Disordered" evidence="1">
    <location>
        <begin position="271"/>
        <end position="309"/>
    </location>
</feature>